<comment type="caution">
    <text evidence="3">The sequence shown here is derived from an EMBL/GenBank/DDBJ whole genome shotgun (WGS) entry which is preliminary data.</text>
</comment>
<feature type="compositionally biased region" description="Gly residues" evidence="1">
    <location>
        <begin position="1"/>
        <end position="13"/>
    </location>
</feature>
<dbReference type="EMBL" id="QUSW01000004">
    <property type="protein sequence ID" value="RQP23592.1"/>
    <property type="molecule type" value="Genomic_DNA"/>
</dbReference>
<dbReference type="GO" id="GO:0003677">
    <property type="term" value="F:DNA binding"/>
    <property type="evidence" value="ECO:0007669"/>
    <property type="project" value="InterPro"/>
</dbReference>
<dbReference type="InterPro" id="IPR050400">
    <property type="entry name" value="Bact_Cytoskel_RodZ"/>
</dbReference>
<organism evidence="3 4">
    <name type="scientific">Piscinibacter terrae</name>
    <dbReference type="NCBI Taxonomy" id="2496871"/>
    <lineage>
        <taxon>Bacteria</taxon>
        <taxon>Pseudomonadati</taxon>
        <taxon>Pseudomonadota</taxon>
        <taxon>Betaproteobacteria</taxon>
        <taxon>Burkholderiales</taxon>
        <taxon>Sphaerotilaceae</taxon>
        <taxon>Piscinibacter</taxon>
    </lineage>
</organism>
<evidence type="ECO:0000313" key="3">
    <source>
        <dbReference type="EMBL" id="RQP23592.1"/>
    </source>
</evidence>
<feature type="region of interest" description="Disordered" evidence="1">
    <location>
        <begin position="165"/>
        <end position="191"/>
    </location>
</feature>
<feature type="region of interest" description="Disordered" evidence="1">
    <location>
        <begin position="1"/>
        <end position="26"/>
    </location>
</feature>
<feature type="compositionally biased region" description="Low complexity" evidence="1">
    <location>
        <begin position="170"/>
        <end position="189"/>
    </location>
</feature>
<dbReference type="InterPro" id="IPR010982">
    <property type="entry name" value="Lambda_DNA-bd_dom_sf"/>
</dbReference>
<evidence type="ECO:0000259" key="2">
    <source>
        <dbReference type="Pfam" id="PF13464"/>
    </source>
</evidence>
<dbReference type="Pfam" id="PF13413">
    <property type="entry name" value="HTH_25"/>
    <property type="match status" value="1"/>
</dbReference>
<dbReference type="Gene3D" id="1.10.260.40">
    <property type="entry name" value="lambda repressor-like DNA-binding domains"/>
    <property type="match status" value="1"/>
</dbReference>
<dbReference type="RefSeq" id="WP_124541311.1">
    <property type="nucleotide sequence ID" value="NZ_QUSW01000004.1"/>
</dbReference>
<dbReference type="PANTHER" id="PTHR34475:SF1">
    <property type="entry name" value="CYTOSKELETON PROTEIN RODZ"/>
    <property type="match status" value="1"/>
</dbReference>
<dbReference type="Proteomes" id="UP000267464">
    <property type="component" value="Unassembled WGS sequence"/>
</dbReference>
<feature type="domain" description="Cytoskeleton protein RodZ-like C-terminal" evidence="2">
    <location>
        <begin position="260"/>
        <end position="331"/>
    </location>
</feature>
<name>A0A3N7IXV8_9BURK</name>
<evidence type="ECO:0000256" key="1">
    <source>
        <dbReference type="SAM" id="MobiDB-lite"/>
    </source>
</evidence>
<protein>
    <submittedName>
        <fullName evidence="3">Helix-turn-helix domain-containing protein</fullName>
    </submittedName>
</protein>
<dbReference type="CDD" id="cd00093">
    <property type="entry name" value="HTH_XRE"/>
    <property type="match status" value="1"/>
</dbReference>
<dbReference type="InterPro" id="IPR001387">
    <property type="entry name" value="Cro/C1-type_HTH"/>
</dbReference>
<feature type="compositionally biased region" description="Low complexity" evidence="1">
    <location>
        <begin position="14"/>
        <end position="26"/>
    </location>
</feature>
<reference evidence="3 4" key="2">
    <citation type="submission" date="2018-12" db="EMBL/GenBank/DDBJ databases">
        <title>Rhizobacter gummiphilus sp. nov., a rubber-degrading bacterium isolated from the soil of a botanical garden in Japan.</title>
        <authorList>
            <person name="Shunsuke S.S."/>
        </authorList>
    </citation>
    <scope>NUCLEOTIDE SEQUENCE [LARGE SCALE GENOMIC DNA]</scope>
    <source>
        <strain evidence="3 4">S-16</strain>
    </source>
</reference>
<dbReference type="PANTHER" id="PTHR34475">
    <property type="match status" value="1"/>
</dbReference>
<reference evidence="3 4" key="1">
    <citation type="submission" date="2018-08" db="EMBL/GenBank/DDBJ databases">
        <authorList>
            <person name="Khan S.A."/>
            <person name="Jeon C.O."/>
            <person name="Chun B.H."/>
            <person name="Jeong S.E."/>
        </authorList>
    </citation>
    <scope>NUCLEOTIDE SEQUENCE [LARGE SCALE GENOMIC DNA]</scope>
    <source>
        <strain evidence="3 4">S-16</strain>
    </source>
</reference>
<accession>A0A3N7IXV8</accession>
<keyword evidence="4" id="KW-1185">Reference proteome</keyword>
<dbReference type="AlphaFoldDB" id="A0A3N7IXV8"/>
<dbReference type="Pfam" id="PF13464">
    <property type="entry name" value="RodZ_C"/>
    <property type="match status" value="1"/>
</dbReference>
<sequence>MSDGIVGGSGGDSGTDNPAPAQAQTPRTAGAILREARQAQGLHIAALAASIKVAQKKLEALEADRLDELHDATFTRALAQTVCRALKIDPAPVLALLPAPTGHRLEQVGEGINAPFRDRPGRREPSDWSAVVRPAIWAPLLLLIAAVAVYLLPSGWLPSLPQLPSPQPASAPAATTTTTTTSTPVDTAPGSASAVLMAPPVADIAPMPSAPAASAPGAAASVPSATTAAAPMPVASAAPPSNALASGTLSASTAAAGALQIRAHAASWVEVRDAKLRVLIGRTVAPGEVLLLDGAPPLRVKIGNARETEVSFRGQALDLSTSTSNNVARLELK</sequence>
<evidence type="ECO:0000313" key="4">
    <source>
        <dbReference type="Proteomes" id="UP000267464"/>
    </source>
</evidence>
<proteinExistence type="predicted"/>
<gene>
    <name evidence="3" type="ORF">DZC73_15730</name>
</gene>
<dbReference type="InterPro" id="IPR025194">
    <property type="entry name" value="RodZ-like_C"/>
</dbReference>
<dbReference type="OrthoDB" id="5293433at2"/>